<comment type="caution">
    <text evidence="1">The sequence shown here is derived from an EMBL/GenBank/DDBJ whole genome shotgun (WGS) entry which is preliminary data.</text>
</comment>
<evidence type="ECO:0000313" key="1">
    <source>
        <dbReference type="EMBL" id="KAH7856853.1"/>
    </source>
</evidence>
<name>A0ACB7YUB9_9ERIC</name>
<accession>A0ACB7YUB9</accession>
<reference evidence="1 2" key="1">
    <citation type="journal article" date="2021" name="Hortic Res">
        <title>High-quality reference genome and annotation aids understanding of berry development for evergreen blueberry (Vaccinium darrowii).</title>
        <authorList>
            <person name="Yu J."/>
            <person name="Hulse-Kemp A.M."/>
            <person name="Babiker E."/>
            <person name="Staton M."/>
        </authorList>
    </citation>
    <scope>NUCLEOTIDE SEQUENCE [LARGE SCALE GENOMIC DNA]</scope>
    <source>
        <strain evidence="2">cv. NJ 8807/NJ 8810</strain>
        <tissue evidence="1">Young leaf</tissue>
    </source>
</reference>
<keyword evidence="2" id="KW-1185">Reference proteome</keyword>
<evidence type="ECO:0000313" key="2">
    <source>
        <dbReference type="Proteomes" id="UP000828048"/>
    </source>
</evidence>
<dbReference type="EMBL" id="CM037153">
    <property type="protein sequence ID" value="KAH7856853.1"/>
    <property type="molecule type" value="Genomic_DNA"/>
</dbReference>
<protein>
    <submittedName>
        <fullName evidence="1">Uncharacterized protein</fullName>
    </submittedName>
</protein>
<sequence>MNRHARLIKLGLDTNPSVATRLINDYTQLFPCSLNYAHQLFDQVPHKDTTLYTSLISAYTRSNHPLQALQLFSLMTRQPDPTLKPNHYVLATIARAVASSPCHLPIGQAVHARATKTGFLAANVVLGTALLDMPDEFTVASVLVGCGRAKDLVFGMQIHGYAIVSGFEPVCVNPLGNMYFHCGDVYSAERVLDGMEGNVISILIKIRGHVFNQRYHDVIDYVASEHNVARIFEVDGTVFVPLLTACAENSFLNVGRQVHGLLFVTPNSLEDDGAIIGSALISMYCKCSSVGEARKVFDAWPTAQVALWNSMISGYMFTGLVENARELWEKMQEKNVISWTSMISGYVQNGMPQEGLGLLAQMYSNGDGFRVEGNCFTFVAGLEACSHITNLEKGKQIHAKLTRTLTKADIENVVVGTALVDMYSKSGHLSNAQTCFDLMTERNFVAWTSIIMGYACHGFGFRALEIFHQMMELDIEPNEVTFVSVLTVCSHCGLVDKGLQYFKLMREKYRLIPREDHFTCLIDMLGRAGRLEEAWTLVDEIEEGETSRGCISASVWAALLGACQLHGNVDIGRRVAKKMLESKKQVSTTYVALSNVYAAAGMWSEAYRVRENWRKEDTELVEPLQEGCVWRQARGAAMEVSGVDRKEASLEKVGITQQWYDELDNLPFSEPESVWHSFSAIWVLTWEQVGLIVGKGLLDNVLSDYLWPRLFF</sequence>
<gene>
    <name evidence="1" type="ORF">Vadar_006263</name>
</gene>
<organism evidence="1 2">
    <name type="scientific">Vaccinium darrowii</name>
    <dbReference type="NCBI Taxonomy" id="229202"/>
    <lineage>
        <taxon>Eukaryota</taxon>
        <taxon>Viridiplantae</taxon>
        <taxon>Streptophyta</taxon>
        <taxon>Embryophyta</taxon>
        <taxon>Tracheophyta</taxon>
        <taxon>Spermatophyta</taxon>
        <taxon>Magnoliopsida</taxon>
        <taxon>eudicotyledons</taxon>
        <taxon>Gunneridae</taxon>
        <taxon>Pentapetalae</taxon>
        <taxon>asterids</taxon>
        <taxon>Ericales</taxon>
        <taxon>Ericaceae</taxon>
        <taxon>Vaccinioideae</taxon>
        <taxon>Vaccinieae</taxon>
        <taxon>Vaccinium</taxon>
    </lineage>
</organism>
<proteinExistence type="predicted"/>
<dbReference type="Proteomes" id="UP000828048">
    <property type="component" value="Chromosome 3"/>
</dbReference>